<dbReference type="AlphaFoldDB" id="A0A7R9JKE3"/>
<accession>A0A7R9JKE3</accession>
<gene>
    <name evidence="1" type="ORF">TCMB3V08_LOCUS13500</name>
</gene>
<protein>
    <submittedName>
        <fullName evidence="1">(California timema) hypothetical protein</fullName>
    </submittedName>
</protein>
<dbReference type="EMBL" id="OE207677">
    <property type="protein sequence ID" value="CAD7580967.1"/>
    <property type="molecule type" value="Genomic_DNA"/>
</dbReference>
<name>A0A7R9JKE3_TIMCA</name>
<evidence type="ECO:0000313" key="1">
    <source>
        <dbReference type="EMBL" id="CAD7580967.1"/>
    </source>
</evidence>
<sequence length="30" mass="3616">MSMLCNSFIHIYIFIENIARDWIACDKIRV</sequence>
<organism evidence="1">
    <name type="scientific">Timema californicum</name>
    <name type="common">California timema</name>
    <name type="synonym">Walking stick</name>
    <dbReference type="NCBI Taxonomy" id="61474"/>
    <lineage>
        <taxon>Eukaryota</taxon>
        <taxon>Metazoa</taxon>
        <taxon>Ecdysozoa</taxon>
        <taxon>Arthropoda</taxon>
        <taxon>Hexapoda</taxon>
        <taxon>Insecta</taxon>
        <taxon>Pterygota</taxon>
        <taxon>Neoptera</taxon>
        <taxon>Polyneoptera</taxon>
        <taxon>Phasmatodea</taxon>
        <taxon>Timematodea</taxon>
        <taxon>Timematoidea</taxon>
        <taxon>Timematidae</taxon>
        <taxon>Timema</taxon>
    </lineage>
</organism>
<proteinExistence type="predicted"/>
<reference evidence="1" key="1">
    <citation type="submission" date="2020-11" db="EMBL/GenBank/DDBJ databases">
        <authorList>
            <person name="Tran Van P."/>
        </authorList>
    </citation>
    <scope>NUCLEOTIDE SEQUENCE</scope>
</reference>